<sequence>MVSCWLRRKRRIFQCEPSVSSNMDRRCLILISTLFVQSLYGASIEVPSTTINGDATSANTFNGTPLENFSNLTPGDAQVLADLQRIRLSGERFRGEAMQFIQSLPNRLSEGFAQSHQLFQLLAQMFSSAVNDRIQTIQAGGRYLGENAKNLALEGLKRGQNGISAGVEMGEKVLERVRSNGQALLQNGMSYLQSGGSGSASITTRDLSDQITAPFDNQYTQQFTSSLKNAANTVTSQLPNPNQQLEDEDDALYRAQTQDDPEDDLDFDDGLESQKLARRDDKPVTGVLSDEISGVGAAGADMFKNVARFTSGGIRGLLDALSTVLVTTGEVGGHARSAFSSINKSGAGAISAVIDTGGNIVSGGLDKAGSVVGSLKVGGGGATPPKA</sequence>
<dbReference type="AlphaFoldDB" id="A0A9P0F710"/>
<keyword evidence="2" id="KW-1185">Reference proteome</keyword>
<dbReference type="KEGG" id="btab:109041917"/>
<dbReference type="Proteomes" id="UP001152759">
    <property type="component" value="Chromosome 6"/>
</dbReference>
<dbReference type="EMBL" id="OU963867">
    <property type="protein sequence ID" value="CAH0391772.1"/>
    <property type="molecule type" value="Genomic_DNA"/>
</dbReference>
<protein>
    <submittedName>
        <fullName evidence="1">Uncharacterized protein</fullName>
    </submittedName>
</protein>
<proteinExistence type="predicted"/>
<gene>
    <name evidence="1" type="ORF">BEMITA_LOCUS10358</name>
</gene>
<name>A0A9P0F710_BEMTA</name>
<organism evidence="1 2">
    <name type="scientific">Bemisia tabaci</name>
    <name type="common">Sweetpotato whitefly</name>
    <name type="synonym">Aleurodes tabaci</name>
    <dbReference type="NCBI Taxonomy" id="7038"/>
    <lineage>
        <taxon>Eukaryota</taxon>
        <taxon>Metazoa</taxon>
        <taxon>Ecdysozoa</taxon>
        <taxon>Arthropoda</taxon>
        <taxon>Hexapoda</taxon>
        <taxon>Insecta</taxon>
        <taxon>Pterygota</taxon>
        <taxon>Neoptera</taxon>
        <taxon>Paraneoptera</taxon>
        <taxon>Hemiptera</taxon>
        <taxon>Sternorrhyncha</taxon>
        <taxon>Aleyrodoidea</taxon>
        <taxon>Aleyrodidae</taxon>
        <taxon>Aleyrodinae</taxon>
        <taxon>Bemisia</taxon>
    </lineage>
</organism>
<evidence type="ECO:0000313" key="2">
    <source>
        <dbReference type="Proteomes" id="UP001152759"/>
    </source>
</evidence>
<evidence type="ECO:0000313" key="1">
    <source>
        <dbReference type="EMBL" id="CAH0391772.1"/>
    </source>
</evidence>
<reference evidence="1" key="1">
    <citation type="submission" date="2021-12" db="EMBL/GenBank/DDBJ databases">
        <authorList>
            <person name="King R."/>
        </authorList>
    </citation>
    <scope>NUCLEOTIDE SEQUENCE</scope>
</reference>
<accession>A0A9P0F710</accession>